<dbReference type="RefSeq" id="WP_122902786.1">
    <property type="nucleotide sequence ID" value="NZ_BJOD01000100.1"/>
</dbReference>
<dbReference type="Proteomes" id="UP000276178">
    <property type="component" value="Unassembled WGS sequence"/>
</dbReference>
<accession>A0A3M8BDP4</accession>
<reference evidence="2 3" key="1">
    <citation type="submission" date="2018-10" db="EMBL/GenBank/DDBJ databases">
        <title>Phylogenomics of Brevibacillus.</title>
        <authorList>
            <person name="Dunlap C."/>
        </authorList>
    </citation>
    <scope>NUCLEOTIDE SEQUENCE [LARGE SCALE GENOMIC DNA]</scope>
    <source>
        <strain evidence="2 3">NRRL NRS 1219</strain>
    </source>
</reference>
<comment type="caution">
    <text evidence="2">The sequence shown here is derived from an EMBL/GenBank/DDBJ whole genome shotgun (WGS) entry which is preliminary data.</text>
</comment>
<dbReference type="EMBL" id="RHHN01000005">
    <property type="protein sequence ID" value="RNB61529.1"/>
    <property type="molecule type" value="Genomic_DNA"/>
</dbReference>
<gene>
    <name evidence="1" type="ORF">BAG01nite_48480</name>
    <name evidence="2" type="ORF">EB820_00775</name>
</gene>
<dbReference type="Proteomes" id="UP000317180">
    <property type="component" value="Unassembled WGS sequence"/>
</dbReference>
<proteinExistence type="predicted"/>
<evidence type="ECO:0008006" key="5">
    <source>
        <dbReference type="Google" id="ProtNLM"/>
    </source>
</evidence>
<dbReference type="EMBL" id="BJOD01000100">
    <property type="protein sequence ID" value="GED28746.1"/>
    <property type="molecule type" value="Genomic_DNA"/>
</dbReference>
<reference evidence="1 4" key="2">
    <citation type="submission" date="2019-06" db="EMBL/GenBank/DDBJ databases">
        <title>Whole genome shotgun sequence of Brevibacillus agri NBRC 15538.</title>
        <authorList>
            <person name="Hosoyama A."/>
            <person name="Uohara A."/>
            <person name="Ohji S."/>
            <person name="Ichikawa N."/>
        </authorList>
    </citation>
    <scope>NUCLEOTIDE SEQUENCE [LARGE SCALE GENOMIC DNA]</scope>
    <source>
        <strain evidence="1 4">NBRC 15538</strain>
    </source>
</reference>
<dbReference type="AlphaFoldDB" id="A0A3M8BDP4"/>
<organism evidence="2 3">
    <name type="scientific">Brevibacillus agri</name>
    <dbReference type="NCBI Taxonomy" id="51101"/>
    <lineage>
        <taxon>Bacteria</taxon>
        <taxon>Bacillati</taxon>
        <taxon>Bacillota</taxon>
        <taxon>Bacilli</taxon>
        <taxon>Bacillales</taxon>
        <taxon>Paenibacillaceae</taxon>
        <taxon>Brevibacillus</taxon>
    </lineage>
</organism>
<protein>
    <recommendedName>
        <fullName evidence="5">Mannosyl-glycoprotein endo-beta-N-acetylglucosamidase-like domain-containing protein</fullName>
    </recommendedName>
</protein>
<evidence type="ECO:0000313" key="2">
    <source>
        <dbReference type="EMBL" id="RNB61529.1"/>
    </source>
</evidence>
<sequence length="199" mass="21761">MEQKLNTKLTSSSYVCPSNSKYPKKPDYDTFAKKYSEYASAAAEQIGISTAVVLTQWYQEWGIPINNPGFQGGSIGEPVGKCGTFPVYATLDDGVEAYCKQINKRYVGGKDAFNDIFGNKTNIKAAYEDGFKGGLKAFNVQTDDNKKVNVVSERFVGGNYACNEALGASPWNAGHYMRASKGDTYPGRRLNALLNDAGW</sequence>
<evidence type="ECO:0000313" key="4">
    <source>
        <dbReference type="Proteomes" id="UP000317180"/>
    </source>
</evidence>
<name>A0A3M8BDP4_9BACL</name>
<evidence type="ECO:0000313" key="1">
    <source>
        <dbReference type="EMBL" id="GED28746.1"/>
    </source>
</evidence>
<keyword evidence="4" id="KW-1185">Reference proteome</keyword>
<evidence type="ECO:0000313" key="3">
    <source>
        <dbReference type="Proteomes" id="UP000276178"/>
    </source>
</evidence>